<gene>
    <name evidence="2" type="ORF">GCM10010913_09230</name>
</gene>
<feature type="transmembrane region" description="Helical" evidence="1">
    <location>
        <begin position="376"/>
        <end position="395"/>
    </location>
</feature>
<name>A0ABQ1VSH3_9BACL</name>
<evidence type="ECO:0000256" key="1">
    <source>
        <dbReference type="SAM" id="Phobius"/>
    </source>
</evidence>
<feature type="transmembrane region" description="Helical" evidence="1">
    <location>
        <begin position="275"/>
        <end position="294"/>
    </location>
</feature>
<reference evidence="3" key="1">
    <citation type="journal article" date="2019" name="Int. J. Syst. Evol. Microbiol.">
        <title>The Global Catalogue of Microorganisms (GCM) 10K type strain sequencing project: providing services to taxonomists for standard genome sequencing and annotation.</title>
        <authorList>
            <consortium name="The Broad Institute Genomics Platform"/>
            <consortium name="The Broad Institute Genome Sequencing Center for Infectious Disease"/>
            <person name="Wu L."/>
            <person name="Ma J."/>
        </authorList>
    </citation>
    <scope>NUCLEOTIDE SEQUENCE [LARGE SCALE GENOMIC DNA]</scope>
    <source>
        <strain evidence="3">CGMCC 1.15420</strain>
    </source>
</reference>
<keyword evidence="1" id="KW-0812">Transmembrane</keyword>
<feature type="transmembrane region" description="Helical" evidence="1">
    <location>
        <begin position="353"/>
        <end position="370"/>
    </location>
</feature>
<dbReference type="InterPro" id="IPR010288">
    <property type="entry name" value="EcsB_ABC"/>
</dbReference>
<sequence>MELQELRRKRKSSFWSKVLPFVPYVIQSGVAVLFLLLLLAFAAWYTNFLQHIPPGLPVLWIMLFLLGPMTVYSGFRTYVQPADIIFLLPREADMKSYLSPAYRSGVIYKLIGLYIILILVWPLYIRSDVDSKPLWLVMLLLLLLKLLSAYGSWQELRLTTARARMWYRLLRWSVILLMLAAWLWQPAWKSSIFTVLVGVNYILALRFPMKHAVPWDNLIAAEKTGAAKVMMWLGWFVEVPADGQKVIRRRWLSSVGNRMPWQRSTAYRFLITKTFIRSELLGIVARLTLLGMLLTGWNGASWLGIGLYLFFTFLIGAQLTSLHQIHADSPAAAFYPLPAGAHKAETIRLASRLLLVLAVLMWIPLTAASWEDNLTWVLLSLVLAIVLVWGLKATWVKKWKEEDE</sequence>
<protein>
    <submittedName>
        <fullName evidence="2">ABC transporter permease</fullName>
    </submittedName>
</protein>
<feature type="transmembrane region" description="Helical" evidence="1">
    <location>
        <begin position="100"/>
        <end position="121"/>
    </location>
</feature>
<proteinExistence type="predicted"/>
<feature type="transmembrane region" description="Helical" evidence="1">
    <location>
        <begin position="190"/>
        <end position="207"/>
    </location>
</feature>
<dbReference type="PIRSF" id="PIRSF037259">
    <property type="entry name" value="EcsB_ABC"/>
    <property type="match status" value="1"/>
</dbReference>
<dbReference type="Pfam" id="PF05975">
    <property type="entry name" value="EcsB"/>
    <property type="match status" value="1"/>
</dbReference>
<dbReference type="Proteomes" id="UP000608420">
    <property type="component" value="Unassembled WGS sequence"/>
</dbReference>
<dbReference type="EMBL" id="BMIW01000004">
    <property type="protein sequence ID" value="GGF89979.1"/>
    <property type="molecule type" value="Genomic_DNA"/>
</dbReference>
<keyword evidence="1" id="KW-1133">Transmembrane helix</keyword>
<evidence type="ECO:0000313" key="3">
    <source>
        <dbReference type="Proteomes" id="UP000608420"/>
    </source>
</evidence>
<organism evidence="2 3">
    <name type="scientific">Paenibacillus aceti</name>
    <dbReference type="NCBI Taxonomy" id="1820010"/>
    <lineage>
        <taxon>Bacteria</taxon>
        <taxon>Bacillati</taxon>
        <taxon>Bacillota</taxon>
        <taxon>Bacilli</taxon>
        <taxon>Bacillales</taxon>
        <taxon>Paenibacillaceae</taxon>
        <taxon>Paenibacillus</taxon>
    </lineage>
</organism>
<feature type="transmembrane region" description="Helical" evidence="1">
    <location>
        <begin position="133"/>
        <end position="153"/>
    </location>
</feature>
<feature type="transmembrane region" description="Helical" evidence="1">
    <location>
        <begin position="165"/>
        <end position="184"/>
    </location>
</feature>
<comment type="caution">
    <text evidence="2">The sequence shown here is derived from an EMBL/GenBank/DDBJ whole genome shotgun (WGS) entry which is preliminary data.</text>
</comment>
<accession>A0ABQ1VSH3</accession>
<feature type="transmembrane region" description="Helical" evidence="1">
    <location>
        <begin position="21"/>
        <end position="46"/>
    </location>
</feature>
<evidence type="ECO:0000313" key="2">
    <source>
        <dbReference type="EMBL" id="GGF89979.1"/>
    </source>
</evidence>
<keyword evidence="3" id="KW-1185">Reference proteome</keyword>
<keyword evidence="1" id="KW-0472">Membrane</keyword>
<feature type="transmembrane region" description="Helical" evidence="1">
    <location>
        <begin position="58"/>
        <end position="79"/>
    </location>
</feature>
<dbReference type="RefSeq" id="WP_120463324.1">
    <property type="nucleotide sequence ID" value="NZ_BMIW01000004.1"/>
</dbReference>
<feature type="transmembrane region" description="Helical" evidence="1">
    <location>
        <begin position="300"/>
        <end position="319"/>
    </location>
</feature>